<name>A0ABU8NSA0_9SPHI</name>
<evidence type="ECO:0000259" key="4">
    <source>
        <dbReference type="Pfam" id="PF00135"/>
    </source>
</evidence>
<evidence type="ECO:0000256" key="1">
    <source>
        <dbReference type="ARBA" id="ARBA00005964"/>
    </source>
</evidence>
<organism evidence="5 6">
    <name type="scientific">Pedobacter panaciterrae</name>
    <dbReference type="NCBI Taxonomy" id="363849"/>
    <lineage>
        <taxon>Bacteria</taxon>
        <taxon>Pseudomonadati</taxon>
        <taxon>Bacteroidota</taxon>
        <taxon>Sphingobacteriia</taxon>
        <taxon>Sphingobacteriales</taxon>
        <taxon>Sphingobacteriaceae</taxon>
        <taxon>Pedobacter</taxon>
    </lineage>
</organism>
<dbReference type="PANTHER" id="PTHR11559">
    <property type="entry name" value="CARBOXYLESTERASE"/>
    <property type="match status" value="1"/>
</dbReference>
<accession>A0ABU8NSA0</accession>
<dbReference type="Gene3D" id="3.40.50.1820">
    <property type="entry name" value="alpha/beta hydrolase"/>
    <property type="match status" value="1"/>
</dbReference>
<dbReference type="Proteomes" id="UP001378956">
    <property type="component" value="Unassembled WGS sequence"/>
</dbReference>
<proteinExistence type="inferred from homology"/>
<evidence type="ECO:0000256" key="3">
    <source>
        <dbReference type="RuleBase" id="RU361235"/>
    </source>
</evidence>
<dbReference type="Pfam" id="PF00135">
    <property type="entry name" value="COesterase"/>
    <property type="match status" value="1"/>
</dbReference>
<dbReference type="InterPro" id="IPR019826">
    <property type="entry name" value="Carboxylesterase_B_AS"/>
</dbReference>
<dbReference type="InterPro" id="IPR002018">
    <property type="entry name" value="CarbesteraseB"/>
</dbReference>
<evidence type="ECO:0000313" key="6">
    <source>
        <dbReference type="Proteomes" id="UP001378956"/>
    </source>
</evidence>
<dbReference type="SUPFAM" id="SSF53474">
    <property type="entry name" value="alpha/beta-Hydrolases"/>
    <property type="match status" value="1"/>
</dbReference>
<dbReference type="EMBL" id="JBBEUB010000009">
    <property type="protein sequence ID" value="MEJ2905127.1"/>
    <property type="molecule type" value="Genomic_DNA"/>
</dbReference>
<comment type="caution">
    <text evidence="5">The sequence shown here is derived from an EMBL/GenBank/DDBJ whole genome shotgun (WGS) entry which is preliminary data.</text>
</comment>
<comment type="similarity">
    <text evidence="1 3">Belongs to the type-B carboxylesterase/lipase family.</text>
</comment>
<dbReference type="InterPro" id="IPR029058">
    <property type="entry name" value="AB_hydrolase_fold"/>
</dbReference>
<keyword evidence="2 3" id="KW-0378">Hydrolase</keyword>
<reference evidence="5 6" key="1">
    <citation type="submission" date="2024-03" db="EMBL/GenBank/DDBJ databases">
        <title>Sequence of Lycoming College Course Isolates.</title>
        <authorList>
            <person name="Plotts O."/>
            <person name="Newman J."/>
        </authorList>
    </citation>
    <scope>NUCLEOTIDE SEQUENCE [LARGE SCALE GENOMIC DNA]</scope>
    <source>
        <strain evidence="5 6">CJB-3</strain>
    </source>
</reference>
<feature type="domain" description="Carboxylesterase type B" evidence="4">
    <location>
        <begin position="29"/>
        <end position="491"/>
    </location>
</feature>
<sequence>MRILKNITLLIVVTVFTVFAGHAQLPVHLKVEGGRIQGAVENDLTVFRGIPFAAPPVGSLRWKAPQPVEKWDGVKQAAHFAASPMQEGNPAAGKSEDCLYLNVWTPAKSNQVDLPVLVWIYGGGFSSGSTAEPWYDGQKLAQKGVVFVSIAYRVGPLGFLAHPELSGEGTEHVSGNYGLLDQIAGLKWVQKNIAAFGGDPKKVTIFGESAGGISVSMLCASPLAKGLFRSAISQSGGSFGPAGIKTYPGENMKALRQAETDGQAYAAKAGAASIEELRKMEADKLPMGWGVGSSWPIIDGHVIPDVQYKLYEANKYNDVPVLIGYNSDEGLSFSPGANPKEYIDGVKARYGEFADNLIKAYPVGEKFVTRSARNLSRDAAFGWHNWTWARLQSKTGTSKVFYYFFDQHPNYPEGTPEYGHGSPHAQDVSYVFQHIDPLNPKTSKSDLEISTAMGSYWINFVKYGNPNGKELPLWPAFTGDKPAVMYFAETPHVGPVPDEKSLVVLDQYFRWRMDLNGKDRE</sequence>
<dbReference type="PROSITE" id="PS00941">
    <property type="entry name" value="CARBOXYLESTERASE_B_2"/>
    <property type="match status" value="1"/>
</dbReference>
<dbReference type="PROSITE" id="PS00122">
    <property type="entry name" value="CARBOXYLESTERASE_B_1"/>
    <property type="match status" value="1"/>
</dbReference>
<protein>
    <recommendedName>
        <fullName evidence="3">Carboxylic ester hydrolase</fullName>
        <ecNumber evidence="3">3.1.1.-</ecNumber>
    </recommendedName>
</protein>
<gene>
    <name evidence="5" type="ORF">WAE58_21965</name>
</gene>
<dbReference type="RefSeq" id="WP_337717666.1">
    <property type="nucleotide sequence ID" value="NZ_JBBEUB010000009.1"/>
</dbReference>
<evidence type="ECO:0000256" key="2">
    <source>
        <dbReference type="ARBA" id="ARBA00022801"/>
    </source>
</evidence>
<dbReference type="InterPro" id="IPR019819">
    <property type="entry name" value="Carboxylesterase_B_CS"/>
</dbReference>
<evidence type="ECO:0000313" key="5">
    <source>
        <dbReference type="EMBL" id="MEJ2905127.1"/>
    </source>
</evidence>
<dbReference type="EC" id="3.1.1.-" evidence="3"/>
<dbReference type="InterPro" id="IPR050309">
    <property type="entry name" value="Type-B_Carboxylest/Lipase"/>
</dbReference>
<keyword evidence="6" id="KW-1185">Reference proteome</keyword>